<evidence type="ECO:0000313" key="4">
    <source>
        <dbReference type="Proteomes" id="UP000309848"/>
    </source>
</evidence>
<dbReference type="Gene3D" id="2.60.120.560">
    <property type="entry name" value="Exo-inulinase, domain 1"/>
    <property type="match status" value="1"/>
</dbReference>
<feature type="signal peptide" evidence="1">
    <location>
        <begin position="1"/>
        <end position="19"/>
    </location>
</feature>
<sequence>MRLLLLPMLALLGAAPAPAWQRIFDGKSLEGWTPKITGYAVGEDPLHMFTVEDGVIRVSYAHYPKFEGAFGHLFWKTPLKAYRIRFDYRLFGEPLPGIKTWQTANSGLMFHAQAPATMRRDQDFPVSLELQLLAVPRPTQEPTGNLCTPGTTVVFEGKRDPRHCILSSAPLVPVGRWTRVELEVLPNGAVTHFIDGKPVLQYSGIELDPADKDAQPLIAAAGSKLTLGEGYIALQSEGHQIDFRDIEVKRLD</sequence>
<dbReference type="OrthoDB" id="9787527at2"/>
<keyword evidence="4" id="KW-1185">Reference proteome</keyword>
<reference evidence="3 4" key="1">
    <citation type="submission" date="2019-04" db="EMBL/GenBank/DDBJ databases">
        <title>Sphingomonas psychrotolerans sp. nov., isolated from soil in the Tianshan Mountains, Xinjiang, China.</title>
        <authorList>
            <person name="Luo Y."/>
            <person name="Sheng H."/>
        </authorList>
    </citation>
    <scope>NUCLEOTIDE SEQUENCE [LARGE SCALE GENOMIC DNA]</scope>
    <source>
        <strain evidence="3 4">KIS18-15</strain>
    </source>
</reference>
<dbReference type="GO" id="GO:0016787">
    <property type="term" value="F:hydrolase activity"/>
    <property type="evidence" value="ECO:0007669"/>
    <property type="project" value="InterPro"/>
</dbReference>
<dbReference type="Proteomes" id="UP000309848">
    <property type="component" value="Unassembled WGS sequence"/>
</dbReference>
<organism evidence="3 4">
    <name type="scientific">Sphingomonas naasensis</name>
    <dbReference type="NCBI Taxonomy" id="1344951"/>
    <lineage>
        <taxon>Bacteria</taxon>
        <taxon>Pseudomonadati</taxon>
        <taxon>Pseudomonadota</taxon>
        <taxon>Alphaproteobacteria</taxon>
        <taxon>Sphingomonadales</taxon>
        <taxon>Sphingomonadaceae</taxon>
        <taxon>Sphingomonas</taxon>
    </lineage>
</organism>
<feature type="chain" id="PRO_5020918885" evidence="1">
    <location>
        <begin position="20"/>
        <end position="252"/>
    </location>
</feature>
<evidence type="ECO:0000256" key="1">
    <source>
        <dbReference type="SAM" id="SignalP"/>
    </source>
</evidence>
<keyword evidence="1" id="KW-0732">Signal</keyword>
<comment type="caution">
    <text evidence="3">The sequence shown here is derived from an EMBL/GenBank/DDBJ whole genome shotgun (WGS) entry which is preliminary data.</text>
</comment>
<evidence type="ECO:0000259" key="2">
    <source>
        <dbReference type="Pfam" id="PF06439"/>
    </source>
</evidence>
<dbReference type="Pfam" id="PF06439">
    <property type="entry name" value="3keto-disac_hyd"/>
    <property type="match status" value="1"/>
</dbReference>
<protein>
    <submittedName>
        <fullName evidence="3">DUF1080 domain-containing protein</fullName>
    </submittedName>
</protein>
<name>A0A4S1WGP9_9SPHN</name>
<proteinExistence type="predicted"/>
<dbReference type="InterPro" id="IPR010496">
    <property type="entry name" value="AL/BT2_dom"/>
</dbReference>
<dbReference type="EMBL" id="SRXU01000004">
    <property type="protein sequence ID" value="TGX42281.1"/>
    <property type="molecule type" value="Genomic_DNA"/>
</dbReference>
<accession>A0A4S1WGP9</accession>
<evidence type="ECO:0000313" key="3">
    <source>
        <dbReference type="EMBL" id="TGX42281.1"/>
    </source>
</evidence>
<feature type="domain" description="3-keto-alpha-glucoside-1,2-lyase/3-keto-2-hydroxy-glucal hydratase" evidence="2">
    <location>
        <begin position="20"/>
        <end position="249"/>
    </location>
</feature>
<gene>
    <name evidence="3" type="ORF">E5A74_10530</name>
</gene>
<dbReference type="RefSeq" id="WP_135984613.1">
    <property type="nucleotide sequence ID" value="NZ_JAASQM010000004.1"/>
</dbReference>
<dbReference type="AlphaFoldDB" id="A0A4S1WGP9"/>